<name>A0ABD1P4V8_9LAMI</name>
<dbReference type="AlphaFoldDB" id="A0ABD1P4V8"/>
<evidence type="ECO:0000313" key="2">
    <source>
        <dbReference type="EMBL" id="KAL2458907.1"/>
    </source>
</evidence>
<dbReference type="EMBL" id="JBFOLJ010000026">
    <property type="protein sequence ID" value="KAL2458907.1"/>
    <property type="molecule type" value="Genomic_DNA"/>
</dbReference>
<dbReference type="Proteomes" id="UP001604277">
    <property type="component" value="Unassembled WGS sequence"/>
</dbReference>
<feature type="region of interest" description="Disordered" evidence="1">
    <location>
        <begin position="67"/>
        <end position="134"/>
    </location>
</feature>
<accession>A0ABD1P4V8</accession>
<gene>
    <name evidence="2" type="ORF">Fot_55470</name>
</gene>
<evidence type="ECO:0000313" key="3">
    <source>
        <dbReference type="Proteomes" id="UP001604277"/>
    </source>
</evidence>
<keyword evidence="3" id="KW-1185">Reference proteome</keyword>
<feature type="compositionally biased region" description="Basic and acidic residues" evidence="1">
    <location>
        <begin position="82"/>
        <end position="92"/>
    </location>
</feature>
<organism evidence="2 3">
    <name type="scientific">Forsythia ovata</name>
    <dbReference type="NCBI Taxonomy" id="205694"/>
    <lineage>
        <taxon>Eukaryota</taxon>
        <taxon>Viridiplantae</taxon>
        <taxon>Streptophyta</taxon>
        <taxon>Embryophyta</taxon>
        <taxon>Tracheophyta</taxon>
        <taxon>Spermatophyta</taxon>
        <taxon>Magnoliopsida</taxon>
        <taxon>eudicotyledons</taxon>
        <taxon>Gunneridae</taxon>
        <taxon>Pentapetalae</taxon>
        <taxon>asterids</taxon>
        <taxon>lamiids</taxon>
        <taxon>Lamiales</taxon>
        <taxon>Oleaceae</taxon>
        <taxon>Forsythieae</taxon>
        <taxon>Forsythia</taxon>
    </lineage>
</organism>
<sequence>MPPLYNMMLSMIKYPISELTLNNTANESLSYRFQPSLLMISGMLIDDRDGFPEDDLEVRDARGKVPEATHLCQKPLDQAGCKSRDVHERQGPEGESQQANPQDRLPQYFSKNLSHTKIEPALPEDFSPRHLKSY</sequence>
<protein>
    <submittedName>
        <fullName evidence="2">Uncharacterized protein</fullName>
    </submittedName>
</protein>
<comment type="caution">
    <text evidence="2">The sequence shown here is derived from an EMBL/GenBank/DDBJ whole genome shotgun (WGS) entry which is preliminary data.</text>
</comment>
<proteinExistence type="predicted"/>
<reference evidence="3" key="1">
    <citation type="submission" date="2024-07" db="EMBL/GenBank/DDBJ databases">
        <title>Two chromosome-level genome assemblies of Korean endemic species Abeliophyllum distichum and Forsythia ovata (Oleaceae).</title>
        <authorList>
            <person name="Jang H."/>
        </authorList>
    </citation>
    <scope>NUCLEOTIDE SEQUENCE [LARGE SCALE GENOMIC DNA]</scope>
</reference>
<evidence type="ECO:0000256" key="1">
    <source>
        <dbReference type="SAM" id="MobiDB-lite"/>
    </source>
</evidence>